<dbReference type="Proteomes" id="UP000293952">
    <property type="component" value="Unassembled WGS sequence"/>
</dbReference>
<organism evidence="1 2">
    <name type="scientific">Brumimicrobium glaciale</name>
    <dbReference type="NCBI Taxonomy" id="200475"/>
    <lineage>
        <taxon>Bacteria</taxon>
        <taxon>Pseudomonadati</taxon>
        <taxon>Bacteroidota</taxon>
        <taxon>Flavobacteriia</taxon>
        <taxon>Flavobacteriales</taxon>
        <taxon>Crocinitomicaceae</taxon>
        <taxon>Brumimicrobium</taxon>
    </lineage>
</organism>
<dbReference type="OrthoDB" id="1437031at2"/>
<accession>A0A4Q4KLV9</accession>
<evidence type="ECO:0000313" key="2">
    <source>
        <dbReference type="Proteomes" id="UP000293952"/>
    </source>
</evidence>
<dbReference type="EMBL" id="SETE01000004">
    <property type="protein sequence ID" value="RYM33354.1"/>
    <property type="molecule type" value="Genomic_DNA"/>
</dbReference>
<sequence>MRILQIGLIAFLVFSCTPNEKEEVESKEKTIQSEDTEIIVSENDVVNKRDGSTIGERIDGPANIRNSPDGEVLYELNDDVLIETTKLVDGWYQVLVYSTIEFDDVNVGSIQKDKAIIVGGKKVGKVLKTHDVSTGYNQDFAFASLYGYTHKDNIKSETIIENVFINKIASQGRKLGDWKAFIKDFKLERDAIEYKNLKTFYNYENSIDDPSPGFRLVLLFDNDELVGWLHSREIDQKIEHTKTLELIYNYAVTFYNDYPEKDQKGFVKHMNEWIQSVD</sequence>
<gene>
    <name evidence="1" type="ORF">ERX46_10455</name>
</gene>
<dbReference type="PROSITE" id="PS51257">
    <property type="entry name" value="PROKAR_LIPOPROTEIN"/>
    <property type="match status" value="1"/>
</dbReference>
<comment type="caution">
    <text evidence="1">The sequence shown here is derived from an EMBL/GenBank/DDBJ whole genome shotgun (WGS) entry which is preliminary data.</text>
</comment>
<protein>
    <submittedName>
        <fullName evidence="1">Uncharacterized protein</fullName>
    </submittedName>
</protein>
<evidence type="ECO:0000313" key="1">
    <source>
        <dbReference type="EMBL" id="RYM33354.1"/>
    </source>
</evidence>
<proteinExistence type="predicted"/>
<keyword evidence="2" id="KW-1185">Reference proteome</keyword>
<name>A0A4Q4KLV9_9FLAO</name>
<reference evidence="1 2" key="1">
    <citation type="submission" date="2019-02" db="EMBL/GenBank/DDBJ databases">
        <title>Genome sequence of the sea-ice species Brumimicrobium glaciale.</title>
        <authorList>
            <person name="Bowman J.P."/>
        </authorList>
    </citation>
    <scope>NUCLEOTIDE SEQUENCE [LARGE SCALE GENOMIC DNA]</scope>
    <source>
        <strain evidence="1 2">IC156</strain>
    </source>
</reference>
<dbReference type="RefSeq" id="WP_130093814.1">
    <property type="nucleotide sequence ID" value="NZ_SETE01000004.1"/>
</dbReference>
<dbReference type="AlphaFoldDB" id="A0A4Q4KLV9"/>